<proteinExistence type="predicted"/>
<name>A0A6J3LUS9_9PEZI</name>
<reference evidence="2" key="2">
    <citation type="submission" date="2020-04" db="EMBL/GenBank/DDBJ databases">
        <authorList>
            <consortium name="NCBI Genome Project"/>
        </authorList>
    </citation>
    <scope>NUCLEOTIDE SEQUENCE</scope>
    <source>
        <strain evidence="2">CBS 342.82</strain>
    </source>
</reference>
<reference evidence="2" key="1">
    <citation type="submission" date="2020-01" db="EMBL/GenBank/DDBJ databases">
        <authorList>
            <consortium name="DOE Joint Genome Institute"/>
            <person name="Haridas S."/>
            <person name="Albert R."/>
            <person name="Binder M."/>
            <person name="Bloem J."/>
            <person name="Labutti K."/>
            <person name="Salamov A."/>
            <person name="Andreopoulos B."/>
            <person name="Baker S.E."/>
            <person name="Barry K."/>
            <person name="Bills G."/>
            <person name="Bluhm B.H."/>
            <person name="Cannon C."/>
            <person name="Castanera R."/>
            <person name="Culley D.E."/>
            <person name="Daum C."/>
            <person name="Ezra D."/>
            <person name="Gonzalez J.B."/>
            <person name="Henrissat B."/>
            <person name="Kuo A."/>
            <person name="Liang C."/>
            <person name="Lipzen A."/>
            <person name="Lutzoni F."/>
            <person name="Magnuson J."/>
            <person name="Mondo S."/>
            <person name="Nolan M."/>
            <person name="Ohm R."/>
            <person name="Pangilinan J."/>
            <person name="Park H.-J."/>
            <person name="Ramirez L."/>
            <person name="Alfaro M."/>
            <person name="Sun H."/>
            <person name="Tritt A."/>
            <person name="Yoshinaga Y."/>
            <person name="Zwiers L.-H."/>
            <person name="Turgeon B.G."/>
            <person name="Goodwin S.B."/>
            <person name="Spatafora J.W."/>
            <person name="Crous P.W."/>
            <person name="Grigoriev I.V."/>
        </authorList>
    </citation>
    <scope>NUCLEOTIDE SEQUENCE</scope>
    <source>
        <strain evidence="2">CBS 342.82</strain>
    </source>
</reference>
<dbReference type="GeneID" id="54359814"/>
<dbReference type="Proteomes" id="UP000504637">
    <property type="component" value="Unplaced"/>
</dbReference>
<keyword evidence="1" id="KW-1185">Reference proteome</keyword>
<accession>A0A6J3LUS9</accession>
<sequence length="217" mass="24372">MSYYLTIEQLHCAVAAIAKALDQLNIDYAVMGGAAVCIMGSDPQRTTEDVDSVIHVDERNITADKATDLLLKSSDDFIDVSRYGHVIPAYRLVIGDVERLVQMEIFDLPPWPRRPQYDLTTATRRNITLQGHKVKFFSPEWIFREKVCSGHQRGGSAKGMQDVGDAVRMLRLADPSAPEMDFTGREELAEALKFFLSKRPDAQSLVRQKVKCDAILN</sequence>
<dbReference type="RefSeq" id="XP_033455408.1">
    <property type="nucleotide sequence ID" value="XM_033602014.1"/>
</dbReference>
<gene>
    <name evidence="2" type="ORF">K489DRAFT_327730</name>
</gene>
<dbReference type="Pfam" id="PF08843">
    <property type="entry name" value="AbiEii"/>
    <property type="match status" value="1"/>
</dbReference>
<dbReference type="InterPro" id="IPR043519">
    <property type="entry name" value="NT_sf"/>
</dbReference>
<dbReference type="AlphaFoldDB" id="A0A6J3LUS9"/>
<dbReference type="InterPro" id="IPR014942">
    <property type="entry name" value="AbiEii"/>
</dbReference>
<dbReference type="Gene3D" id="3.30.460.40">
    <property type="match status" value="1"/>
</dbReference>
<organism evidence="2">
    <name type="scientific">Dissoconium aciculare CBS 342.82</name>
    <dbReference type="NCBI Taxonomy" id="1314786"/>
    <lineage>
        <taxon>Eukaryota</taxon>
        <taxon>Fungi</taxon>
        <taxon>Dikarya</taxon>
        <taxon>Ascomycota</taxon>
        <taxon>Pezizomycotina</taxon>
        <taxon>Dothideomycetes</taxon>
        <taxon>Dothideomycetidae</taxon>
        <taxon>Mycosphaerellales</taxon>
        <taxon>Dissoconiaceae</taxon>
        <taxon>Dissoconium</taxon>
    </lineage>
</organism>
<reference evidence="2" key="3">
    <citation type="submission" date="2025-08" db="UniProtKB">
        <authorList>
            <consortium name="RefSeq"/>
        </authorList>
    </citation>
    <scope>IDENTIFICATION</scope>
    <source>
        <strain evidence="2">CBS 342.82</strain>
    </source>
</reference>
<evidence type="ECO:0000313" key="1">
    <source>
        <dbReference type="Proteomes" id="UP000504637"/>
    </source>
</evidence>
<evidence type="ECO:0000313" key="2">
    <source>
        <dbReference type="RefSeq" id="XP_033455408.1"/>
    </source>
</evidence>
<dbReference type="OrthoDB" id="5419802at2759"/>
<protein>
    <submittedName>
        <fullName evidence="2">Uncharacterized protein</fullName>
    </submittedName>
</protein>
<dbReference type="SUPFAM" id="SSF81301">
    <property type="entry name" value="Nucleotidyltransferase"/>
    <property type="match status" value="1"/>
</dbReference>